<accession>A0A099P785</accession>
<dbReference type="InterPro" id="IPR034904">
    <property type="entry name" value="FSCA_dom_sf"/>
</dbReference>
<dbReference type="SUPFAM" id="SSF117916">
    <property type="entry name" value="Fe-S cluster assembly (FSCA) domain-like"/>
    <property type="match status" value="1"/>
</dbReference>
<reference evidence="4" key="2">
    <citation type="submission" date="2014-08" db="EMBL/GenBank/DDBJ databases">
        <title>Exploiting Issatchenkia orientalis SD108 for Succinic Acid Production.</title>
        <authorList>
            <person name="Xiao H."/>
            <person name="Shao Z."/>
            <person name="Jiang Y."/>
            <person name="Dole S."/>
            <person name="Zhao H."/>
        </authorList>
    </citation>
    <scope>NUCLEOTIDE SEQUENCE [LARGE SCALE GENOMIC DNA]</scope>
    <source>
        <strain evidence="4">SD108</strain>
    </source>
</reference>
<dbReference type="Proteomes" id="UP000249293">
    <property type="component" value="Chromosome 5"/>
</dbReference>
<feature type="region of interest" description="Disordered" evidence="2">
    <location>
        <begin position="1"/>
        <end position="32"/>
    </location>
</feature>
<dbReference type="EMBL" id="MQVM01000001">
    <property type="protein sequence ID" value="ONH77815.1"/>
    <property type="molecule type" value="Genomic_DNA"/>
</dbReference>
<dbReference type="InterPro" id="IPR039796">
    <property type="entry name" value="MIP18"/>
</dbReference>
<organism evidence="4 7">
    <name type="scientific">Pichia kudriavzevii</name>
    <name type="common">Yeast</name>
    <name type="synonym">Issatchenkia orientalis</name>
    <dbReference type="NCBI Taxonomy" id="4909"/>
    <lineage>
        <taxon>Eukaryota</taxon>
        <taxon>Fungi</taxon>
        <taxon>Dikarya</taxon>
        <taxon>Ascomycota</taxon>
        <taxon>Saccharomycotina</taxon>
        <taxon>Pichiomycetes</taxon>
        <taxon>Pichiales</taxon>
        <taxon>Pichiaceae</taxon>
        <taxon>Pichia</taxon>
    </lineage>
</organism>
<dbReference type="Gene3D" id="3.30.300.130">
    <property type="entry name" value="Fe-S cluster assembly (FSCA)"/>
    <property type="match status" value="1"/>
</dbReference>
<reference evidence="5" key="4">
    <citation type="submission" date="2017-01" db="EMBL/GenBank/DDBJ databases">
        <authorList>
            <person name="Mah S.A."/>
            <person name="Swanson W.J."/>
            <person name="Moy G.W."/>
            <person name="Vacquier V.D."/>
        </authorList>
    </citation>
    <scope>NUCLEOTIDE SEQUENCE [LARGE SCALE GENOMIC DNA]</scope>
    <source>
        <strain evidence="5">129</strain>
    </source>
</reference>
<proteinExistence type="inferred from homology"/>
<feature type="compositionally biased region" description="Polar residues" evidence="2">
    <location>
        <begin position="8"/>
        <end position="20"/>
    </location>
</feature>
<dbReference type="GO" id="GO:0051604">
    <property type="term" value="P:protein maturation"/>
    <property type="evidence" value="ECO:0007669"/>
    <property type="project" value="InterPro"/>
</dbReference>
<keyword evidence="9" id="KW-1185">Reference proteome</keyword>
<dbReference type="Gene3D" id="6.10.250.1280">
    <property type="match status" value="1"/>
</dbReference>
<dbReference type="AlphaFoldDB" id="A0A099P785"/>
<comment type="similarity">
    <text evidence="1">Belongs to the MIP18 family.</text>
</comment>
<dbReference type="EMBL" id="MQVM01000163">
    <property type="protein sequence ID" value="ONH70299.1"/>
    <property type="molecule type" value="Genomic_DNA"/>
</dbReference>
<dbReference type="VEuPathDB" id="FungiDB:C5L36_0E00920"/>
<evidence type="ECO:0000313" key="9">
    <source>
        <dbReference type="Proteomes" id="UP000249293"/>
    </source>
</evidence>
<dbReference type="Proteomes" id="UP000189274">
    <property type="component" value="Unassembled WGS sequence"/>
</dbReference>
<dbReference type="EMBL" id="JQFK01000004">
    <property type="protein sequence ID" value="KGK40112.1"/>
    <property type="molecule type" value="Genomic_DNA"/>
</dbReference>
<dbReference type="PANTHER" id="PTHR12377:SF0">
    <property type="entry name" value="CYTOSOLIC IRON-SULFUR ASSEMBLY COMPONENT 2B"/>
    <property type="match status" value="1"/>
</dbReference>
<evidence type="ECO:0000313" key="7">
    <source>
        <dbReference type="Proteomes" id="UP000029867"/>
    </source>
</evidence>
<dbReference type="STRING" id="4909.A0A099P785"/>
<evidence type="ECO:0000313" key="5">
    <source>
        <dbReference type="EMBL" id="ONH70299.1"/>
    </source>
</evidence>
<evidence type="ECO:0000256" key="2">
    <source>
        <dbReference type="SAM" id="MobiDB-lite"/>
    </source>
</evidence>
<dbReference type="OrthoDB" id="2746at2759"/>
<reference evidence="3 9" key="5">
    <citation type="submission" date="2018-06" db="EMBL/GenBank/DDBJ databases">
        <title>Population genomics shows no distinction between pathogenic Candida krusei and environmental Pichia kudriavzevii: One species, four names.</title>
        <authorList>
            <person name="Douglass A.P."/>
            <person name="Offei B."/>
            <person name="Braun-Galleani S."/>
            <person name="Coughlan A.Y."/>
            <person name="Martos A."/>
            <person name="Ortiz-Merino R.A."/>
            <person name="Byrne K.P."/>
            <person name="Wolfe K.H."/>
        </authorList>
    </citation>
    <scope>NUCLEOTIDE SEQUENCE [LARGE SCALE GENOMIC DNA]</scope>
    <source>
        <strain evidence="3 9">CBS573</strain>
    </source>
</reference>
<reference evidence="8" key="3">
    <citation type="journal article" date="2017" name="Genome Announc.">
        <title>Genome sequences of Cyberlindnera fabianii 65, Pichia kudriavzevii 129, and Saccharomyces cerevisiae 131 isolated from fermented masau fruits in Zimbabwe.</title>
        <authorList>
            <person name="van Rijswijck I.M.H."/>
            <person name="Derks M.F.L."/>
            <person name="Abee T."/>
            <person name="de Ridder D."/>
            <person name="Smid E.J."/>
        </authorList>
    </citation>
    <scope>NUCLEOTIDE SEQUENCE [LARGE SCALE GENOMIC DNA]</scope>
    <source>
        <strain evidence="8">129</strain>
    </source>
</reference>
<name>A0A099P785_PICKU</name>
<dbReference type="PANTHER" id="PTHR12377">
    <property type="entry name" value="CYTOSOLIC IRON-SULFUR ASSEMBLY COMPONENT 2B-RELATED"/>
    <property type="match status" value="1"/>
</dbReference>
<evidence type="ECO:0000313" key="4">
    <source>
        <dbReference type="EMBL" id="KGK40112.1"/>
    </source>
</evidence>
<gene>
    <name evidence="6" type="ORF">BOH78_0285</name>
    <name evidence="5" type="ORF">BOH78_5336</name>
    <name evidence="3" type="ORF">C5L36_0E00920</name>
    <name evidence="4" type="ORF">JL09_g774</name>
</gene>
<evidence type="ECO:0000313" key="3">
    <source>
        <dbReference type="EMBL" id="AWU78026.1"/>
    </source>
</evidence>
<dbReference type="eggNOG" id="KOG3381">
    <property type="taxonomic scope" value="Eukaryota"/>
</dbReference>
<evidence type="ECO:0000313" key="8">
    <source>
        <dbReference type="Proteomes" id="UP000189274"/>
    </source>
</evidence>
<evidence type="ECO:0000313" key="6">
    <source>
        <dbReference type="EMBL" id="ONH77815.1"/>
    </source>
</evidence>
<sequence>MSDEPINANPTVKDTSQLPTRETKTTLRTFPHEQYEAGLDSLVTQYLFDCDNEDQRDDEDNGPDEPLDAQEIYDLIASISDPEHPLSLGQLSVVNLPDISVQQPNLEKGELGHVCVQITPTITHCSLATLIGLGIRVRLDRSVSKKYRPQIIVKEGTHQSEKQVNKQLNDKERVCAACENPQLVKVVSQMLSTCVV</sequence>
<dbReference type="EMBL" id="CP028777">
    <property type="protein sequence ID" value="AWU78026.1"/>
    <property type="molecule type" value="Genomic_DNA"/>
</dbReference>
<feature type="compositionally biased region" description="Basic and acidic residues" evidence="2">
    <location>
        <begin position="21"/>
        <end position="32"/>
    </location>
</feature>
<dbReference type="HOGENOM" id="CLU_075876_1_1_1"/>
<protein>
    <submittedName>
        <fullName evidence="5">Mitotic spindle-associated MMXD complex subunit MIP18</fullName>
    </submittedName>
</protein>
<dbReference type="Proteomes" id="UP000029867">
    <property type="component" value="Unassembled WGS sequence"/>
</dbReference>
<evidence type="ECO:0000256" key="1">
    <source>
        <dbReference type="ARBA" id="ARBA00010381"/>
    </source>
</evidence>
<reference evidence="7" key="1">
    <citation type="journal article" date="2014" name="Microb. Cell Fact.">
        <title>Exploiting Issatchenkia orientalis SD108 for succinic acid production.</title>
        <authorList>
            <person name="Xiao H."/>
            <person name="Shao Z."/>
            <person name="Jiang Y."/>
            <person name="Dole S."/>
            <person name="Zhao H."/>
        </authorList>
    </citation>
    <scope>NUCLEOTIDE SEQUENCE [LARGE SCALE GENOMIC DNA]</scope>
    <source>
        <strain evidence="7">SD108</strain>
    </source>
</reference>